<accession>A0A327WNX0</accession>
<sequence length="55" mass="6200">MMTGRYAALPTICLPKVLARFYDIPRKMPRMGLKSGMSTVIEALLALTQKQIFKV</sequence>
<dbReference type="EMBL" id="QLMC01000008">
    <property type="protein sequence ID" value="RAJ92267.1"/>
    <property type="molecule type" value="Genomic_DNA"/>
</dbReference>
<proteinExistence type="predicted"/>
<dbReference type="AlphaFoldDB" id="A0A327WNX0"/>
<reference evidence="1 2" key="1">
    <citation type="submission" date="2018-06" db="EMBL/GenBank/DDBJ databases">
        <title>Genomic Encyclopedia of Archaeal and Bacterial Type Strains, Phase II (KMG-II): from individual species to whole genera.</title>
        <authorList>
            <person name="Goeker M."/>
        </authorList>
    </citation>
    <scope>NUCLEOTIDE SEQUENCE [LARGE SCALE GENOMIC DNA]</scope>
    <source>
        <strain evidence="1 2">DSM 21851</strain>
    </source>
</reference>
<evidence type="ECO:0000313" key="2">
    <source>
        <dbReference type="Proteomes" id="UP000248790"/>
    </source>
</evidence>
<dbReference type="Proteomes" id="UP000248790">
    <property type="component" value="Unassembled WGS sequence"/>
</dbReference>
<gene>
    <name evidence="1" type="ORF">LX87_05236</name>
</gene>
<evidence type="ECO:0000313" key="1">
    <source>
        <dbReference type="EMBL" id="RAJ92267.1"/>
    </source>
</evidence>
<protein>
    <submittedName>
        <fullName evidence="1">Uncharacterized protein</fullName>
    </submittedName>
</protein>
<name>A0A327WNX0_LARAB</name>
<comment type="caution">
    <text evidence="1">The sequence shown here is derived from an EMBL/GenBank/DDBJ whole genome shotgun (WGS) entry which is preliminary data.</text>
</comment>
<keyword evidence="2" id="KW-1185">Reference proteome</keyword>
<organism evidence="1 2">
    <name type="scientific">Larkinella arboricola</name>
    <dbReference type="NCBI Taxonomy" id="643671"/>
    <lineage>
        <taxon>Bacteria</taxon>
        <taxon>Pseudomonadati</taxon>
        <taxon>Bacteroidota</taxon>
        <taxon>Cytophagia</taxon>
        <taxon>Cytophagales</taxon>
        <taxon>Spirosomataceae</taxon>
        <taxon>Larkinella</taxon>
    </lineage>
</organism>